<evidence type="ECO:0000313" key="2">
    <source>
        <dbReference type="EMBL" id="KAG8501828.1"/>
    </source>
</evidence>
<comment type="caution">
    <text evidence="2">The sequence shown here is derived from an EMBL/GenBank/DDBJ whole genome shotgun (WGS) entry which is preliminary data.</text>
</comment>
<dbReference type="PANTHER" id="PTHR35739">
    <property type="entry name" value="OS01G0861700 PROTEIN"/>
    <property type="match status" value="1"/>
</dbReference>
<evidence type="ECO:0000259" key="1">
    <source>
        <dbReference type="Pfam" id="PF01814"/>
    </source>
</evidence>
<organism evidence="2 3">
    <name type="scientific">Gossypium anomalum</name>
    <dbReference type="NCBI Taxonomy" id="47600"/>
    <lineage>
        <taxon>Eukaryota</taxon>
        <taxon>Viridiplantae</taxon>
        <taxon>Streptophyta</taxon>
        <taxon>Embryophyta</taxon>
        <taxon>Tracheophyta</taxon>
        <taxon>Spermatophyta</taxon>
        <taxon>Magnoliopsida</taxon>
        <taxon>eudicotyledons</taxon>
        <taxon>Gunneridae</taxon>
        <taxon>Pentapetalae</taxon>
        <taxon>rosids</taxon>
        <taxon>malvids</taxon>
        <taxon>Malvales</taxon>
        <taxon>Malvaceae</taxon>
        <taxon>Malvoideae</taxon>
        <taxon>Gossypium</taxon>
    </lineage>
</organism>
<reference evidence="2 3" key="1">
    <citation type="journal article" date="2021" name="bioRxiv">
        <title>The Gossypium anomalum genome as a resource for cotton improvement and evolutionary analysis of hybrid incompatibility.</title>
        <authorList>
            <person name="Grover C.E."/>
            <person name="Yuan D."/>
            <person name="Arick M.A."/>
            <person name="Miller E.R."/>
            <person name="Hu G."/>
            <person name="Peterson D.G."/>
            <person name="Wendel J.F."/>
            <person name="Udall J.A."/>
        </authorList>
    </citation>
    <scope>NUCLEOTIDE SEQUENCE [LARGE SCALE GENOMIC DNA]</scope>
    <source>
        <strain evidence="2">JFW-Udall</strain>
        <tissue evidence="2">Leaf</tissue>
    </source>
</reference>
<evidence type="ECO:0000313" key="3">
    <source>
        <dbReference type="Proteomes" id="UP000701853"/>
    </source>
</evidence>
<name>A0A8J5Z3A0_9ROSI</name>
<accession>A0A8J5Z3A0</accession>
<proteinExistence type="predicted"/>
<dbReference type="Proteomes" id="UP000701853">
    <property type="component" value="Chromosome 2"/>
</dbReference>
<dbReference type="Pfam" id="PF01814">
    <property type="entry name" value="Hemerythrin"/>
    <property type="match status" value="1"/>
</dbReference>
<dbReference type="PANTHER" id="PTHR35739:SF1">
    <property type="entry name" value="OS01G0861700 PROTEIN"/>
    <property type="match status" value="1"/>
</dbReference>
<dbReference type="Gene3D" id="1.20.120.520">
    <property type="entry name" value="nmb1532 protein domain like"/>
    <property type="match status" value="1"/>
</dbReference>
<sequence length="441" mass="49531">MGNCFFKSKKPTAEIAPCDCTRRFRPAPVAPTVRLYGSASSPVAAYIRFALLHKNVSLQLVPTEGDTLALEIGSETVSGHRETLLQFIEEKFPHPPLRFDLVERTPLVVKVTRLQHRSITWHLERMVRWVEDLRTRGKRKTVDPAVGSPRMELKKLEKNYAQLLEVMLEHAQMEERTVFPRLQRADPGLCKAANEEHARDLPVMNGIKEDMKSIGVMDYGTPACKEGLSNLSTRLKSLQKHCKEHFDEEEKDVLPLLEATELSGEEEKRVFEDCIEAMKVTHSHLFNFFLEGLLPSEAMEYVDLIIGVLFSGVLVGKVVAVSVGVGGPMAHFFSIMFFEGAASSIHGFHLRICLSPETNLLPCCCEIDKGVYTRPPNNMALWHAQNKFDHEGVRQTSNAILSYAQELEALGVCLSINRADLDISWDSPCVPIVNINFDASF</sequence>
<dbReference type="AlphaFoldDB" id="A0A8J5Z3A0"/>
<gene>
    <name evidence="2" type="ORF">CXB51_004691</name>
</gene>
<keyword evidence="3" id="KW-1185">Reference proteome</keyword>
<dbReference type="InterPro" id="IPR012312">
    <property type="entry name" value="Hemerythrin-like"/>
</dbReference>
<dbReference type="CDD" id="cd12108">
    <property type="entry name" value="Hr-like"/>
    <property type="match status" value="1"/>
</dbReference>
<dbReference type="OrthoDB" id="4951845at2759"/>
<dbReference type="EMBL" id="JAHUZN010000002">
    <property type="protein sequence ID" value="KAG8501828.1"/>
    <property type="molecule type" value="Genomic_DNA"/>
</dbReference>
<feature type="domain" description="Hemerythrin-like" evidence="1">
    <location>
        <begin position="110"/>
        <end position="257"/>
    </location>
</feature>
<protein>
    <recommendedName>
        <fullName evidence="1">Hemerythrin-like domain-containing protein</fullName>
    </recommendedName>
</protein>